<accession>A0AC61L575</accession>
<protein>
    <submittedName>
        <fullName evidence="1">Uncharacterized protein</fullName>
    </submittedName>
</protein>
<evidence type="ECO:0000313" key="1">
    <source>
        <dbReference type="EMBL" id="PXF61354.1"/>
    </source>
</evidence>
<gene>
    <name evidence="1" type="ORF">C4B59_05235</name>
</gene>
<reference evidence="1" key="1">
    <citation type="submission" date="2018-01" db="EMBL/GenBank/DDBJ databases">
        <authorList>
            <person name="Krukenberg V."/>
        </authorList>
    </citation>
    <scope>NUCLEOTIDE SEQUENCE</scope>
    <source>
        <strain evidence="1">E20ANME2</strain>
    </source>
</reference>
<name>A0AC61L575_9EURY</name>
<dbReference type="Proteomes" id="UP000248329">
    <property type="component" value="Unassembled WGS sequence"/>
</dbReference>
<dbReference type="EMBL" id="PQXF01000006">
    <property type="protein sequence ID" value="PXF61354.1"/>
    <property type="molecule type" value="Genomic_DNA"/>
</dbReference>
<proteinExistence type="predicted"/>
<sequence length="114" mass="13185">MYSGETNSAWHKKGGTLSDKSARKEFGITQEEIIDAIRDGRLQYRTNNVFGNPYLRLIRSEVEAFVDEKYGNEYLTKKKTRNELAQTNKELKKLKAQAASLEKRKTELIDILDE</sequence>
<evidence type="ECO:0000313" key="2">
    <source>
        <dbReference type="Proteomes" id="UP000248329"/>
    </source>
</evidence>
<organism evidence="1 2">
    <name type="scientific">Candidatus Methanogaster sp</name>
    <dbReference type="NCBI Taxonomy" id="3386292"/>
    <lineage>
        <taxon>Archaea</taxon>
        <taxon>Methanobacteriati</taxon>
        <taxon>Methanobacteriota</taxon>
        <taxon>Stenosarchaea group</taxon>
        <taxon>Methanomicrobia</taxon>
        <taxon>Methanosarcinales</taxon>
        <taxon>ANME-2 cluster</taxon>
        <taxon>Candidatus Methanogasteraceae</taxon>
        <taxon>Candidatus Methanogaster</taxon>
    </lineage>
</organism>
<comment type="caution">
    <text evidence="1">The sequence shown here is derived from an EMBL/GenBank/DDBJ whole genome shotgun (WGS) entry which is preliminary data.</text>
</comment>